<gene>
    <name evidence="1" type="ORF">GTW58_01225</name>
</gene>
<evidence type="ECO:0000313" key="1">
    <source>
        <dbReference type="EMBL" id="NKE08588.1"/>
    </source>
</evidence>
<dbReference type="AlphaFoldDB" id="A0A846THG2"/>
<dbReference type="RefSeq" id="WP_119932211.1">
    <property type="nucleotide sequence ID" value="NZ_JAAVUN010000001.1"/>
</dbReference>
<organism evidence="1 2">
    <name type="scientific">Kocuria subflava</name>
    <dbReference type="NCBI Taxonomy" id="1736139"/>
    <lineage>
        <taxon>Bacteria</taxon>
        <taxon>Bacillati</taxon>
        <taxon>Actinomycetota</taxon>
        <taxon>Actinomycetes</taxon>
        <taxon>Micrococcales</taxon>
        <taxon>Micrococcaceae</taxon>
        <taxon>Kocuria</taxon>
    </lineage>
</organism>
<protein>
    <submittedName>
        <fullName evidence="1">DUF4188 domain-containing protein</fullName>
    </submittedName>
</protein>
<reference evidence="1 2" key="1">
    <citation type="submission" date="2020-02" db="EMBL/GenBank/DDBJ databases">
        <authorList>
            <person name="Sun Q."/>
        </authorList>
    </citation>
    <scope>NUCLEOTIDE SEQUENCE [LARGE SCALE GENOMIC DNA]</scope>
    <source>
        <strain evidence="1 2">YIM 13062</strain>
    </source>
</reference>
<proteinExistence type="predicted"/>
<accession>A0A846THG2</accession>
<evidence type="ECO:0000313" key="2">
    <source>
        <dbReference type="Proteomes" id="UP000521379"/>
    </source>
</evidence>
<name>A0A846THG2_9MICC</name>
<comment type="caution">
    <text evidence="1">The sequence shown here is derived from an EMBL/GenBank/DDBJ whole genome shotgun (WGS) entry which is preliminary data.</text>
</comment>
<dbReference type="EMBL" id="JAAVUN010000001">
    <property type="protein sequence ID" value="NKE08588.1"/>
    <property type="molecule type" value="Genomic_DNA"/>
</dbReference>
<dbReference type="Pfam" id="PF13826">
    <property type="entry name" value="Monooxy_af470-like"/>
    <property type="match status" value="1"/>
</dbReference>
<keyword evidence="2" id="KW-1185">Reference proteome</keyword>
<sequence>MTTPLTHAHTGGVVVFQIGMTVKKPHRPDLWGPVALAMSRMQTELKRNMAQAERGEAEDLGFMGGVNLLGARGPWCVQYWRSVEQLYAYAADPHHAHLPAWRKFNQAARKNPGAVGVWHETYVVAESGIETLYGNGAVVGLGAMAGTVPVAKRGLKAAQRLGSAPDSRVN</sequence>
<dbReference type="InterPro" id="IPR025444">
    <property type="entry name" value="Monooxy_af470"/>
</dbReference>
<dbReference type="Proteomes" id="UP000521379">
    <property type="component" value="Unassembled WGS sequence"/>
</dbReference>